<dbReference type="InterPro" id="IPR038765">
    <property type="entry name" value="Papain-like_cys_pep_sf"/>
</dbReference>
<dbReference type="Pfam" id="PF01841">
    <property type="entry name" value="Transglut_core"/>
    <property type="match status" value="1"/>
</dbReference>
<name>A0A2S5A178_9SPHI</name>
<accession>A0A2S5A178</accession>
<dbReference type="Pfam" id="PF12969">
    <property type="entry name" value="DUF3857"/>
    <property type="match status" value="1"/>
</dbReference>
<dbReference type="Gene3D" id="2.60.120.1130">
    <property type="match status" value="1"/>
</dbReference>
<dbReference type="EMBL" id="PQVF01000007">
    <property type="protein sequence ID" value="POY36348.1"/>
    <property type="molecule type" value="Genomic_DNA"/>
</dbReference>
<feature type="domain" description="Transglutaminase-like" evidence="1">
    <location>
        <begin position="279"/>
        <end position="389"/>
    </location>
</feature>
<proteinExistence type="predicted"/>
<organism evidence="3 4">
    <name type="scientific">Solitalea longa</name>
    <dbReference type="NCBI Taxonomy" id="2079460"/>
    <lineage>
        <taxon>Bacteria</taxon>
        <taxon>Pseudomonadati</taxon>
        <taxon>Bacteroidota</taxon>
        <taxon>Sphingobacteriia</taxon>
        <taxon>Sphingobacteriales</taxon>
        <taxon>Sphingobacteriaceae</taxon>
        <taxon>Solitalea</taxon>
    </lineage>
</organism>
<dbReference type="OrthoDB" id="8595007at2"/>
<evidence type="ECO:0000313" key="4">
    <source>
        <dbReference type="Proteomes" id="UP000236893"/>
    </source>
</evidence>
<protein>
    <recommendedName>
        <fullName evidence="5">Transglutaminase</fullName>
    </recommendedName>
</protein>
<evidence type="ECO:0008006" key="5">
    <source>
        <dbReference type="Google" id="ProtNLM"/>
    </source>
</evidence>
<keyword evidence="4" id="KW-1185">Reference proteome</keyword>
<evidence type="ECO:0000259" key="1">
    <source>
        <dbReference type="Pfam" id="PF01841"/>
    </source>
</evidence>
<dbReference type="InterPro" id="IPR024618">
    <property type="entry name" value="DUF3857"/>
</dbReference>
<feature type="domain" description="DUF3857" evidence="2">
    <location>
        <begin position="68"/>
        <end position="217"/>
    </location>
</feature>
<evidence type="ECO:0000259" key="2">
    <source>
        <dbReference type="Pfam" id="PF12969"/>
    </source>
</evidence>
<gene>
    <name evidence="3" type="ORF">C3K47_11410</name>
</gene>
<dbReference type="Proteomes" id="UP000236893">
    <property type="component" value="Unassembled WGS sequence"/>
</dbReference>
<dbReference type="Gene3D" id="2.60.40.3140">
    <property type="match status" value="1"/>
</dbReference>
<dbReference type="Gene3D" id="3.10.620.30">
    <property type="match status" value="1"/>
</dbReference>
<reference evidence="3 4" key="1">
    <citation type="submission" date="2018-01" db="EMBL/GenBank/DDBJ databases">
        <authorList>
            <person name="Gaut B.S."/>
            <person name="Morton B.R."/>
            <person name="Clegg M.T."/>
            <person name="Duvall M.R."/>
        </authorList>
    </citation>
    <scope>NUCLEOTIDE SEQUENCE [LARGE SCALE GENOMIC DNA]</scope>
    <source>
        <strain evidence="3 4">HR-AV</strain>
    </source>
</reference>
<dbReference type="InterPro" id="IPR002931">
    <property type="entry name" value="Transglutaminase-like"/>
</dbReference>
<dbReference type="AlphaFoldDB" id="A0A2S5A178"/>
<dbReference type="RefSeq" id="WP_103789266.1">
    <property type="nucleotide sequence ID" value="NZ_PQVF01000007.1"/>
</dbReference>
<evidence type="ECO:0000313" key="3">
    <source>
        <dbReference type="EMBL" id="POY36348.1"/>
    </source>
</evidence>
<dbReference type="SUPFAM" id="SSF54001">
    <property type="entry name" value="Cysteine proteinases"/>
    <property type="match status" value="1"/>
</dbReference>
<comment type="caution">
    <text evidence="3">The sequence shown here is derived from an EMBL/GenBank/DDBJ whole genome shotgun (WGS) entry which is preliminary data.</text>
</comment>
<sequence>MRKLIVLILLLEAGFVNGQSLYDYEALKKTYPSEDVVVLNKKEEVKLEVIKGKIEIESTHYFEVMFMNDGAPRFAKNAVGYSEYFQDIFNLEVYSLLPDGAGNYKKIEVKNIKTTDNRSNSVFFDDQKQKEFVFEGVKKGAIGVYTYKEKIKDPHLFGSFLFKQYIPILNAEYSVSVPAEVTLTYKTFGDQSLVSFSEKKSRSRTQYSWKGKNLPKVPYEADAPSLQYYAPQVLTLINSYQGKDGKVEVLKDVHQLYNWYVGLIKDVNQKPGDELKTLVDSLVKGKSELDKIKSIYYWVQDNIKYIAFEDGLGGFVPREATSVVNKRFGDCKDMAGTITTMLNVAGIKAHPTWIGTRDIPFRYEENPSPRTDNHMISSINYKGKWYFLDGTNTWLDFGISAEAIQGKEALIMIDQDNYEIVQVPVEDKKVNYEKDSINLKLTPTGVSGKGKIEFGGLKKTDILNHYFRSTDKERLDYLQTLCSKGSNKCKVANINTGNFNKRDIPAVVNYDFTIDDYVRTIDNEIMINPCLNKRLSKGMIDMENKKLDYEEDYHFISQQVLSIEIPKDYMISYLPGNASLKKELFGYNISYAVSGESVKVVIDINVDYLLLKPEKFGEWNEMISTLNESYNELITFKKI</sequence>